<dbReference type="AlphaFoldDB" id="A0AA36AQV3"/>
<name>A0AA36AQV3_OCTVU</name>
<proteinExistence type="predicted"/>
<dbReference type="EMBL" id="OX597816">
    <property type="protein sequence ID" value="CAI9719891.1"/>
    <property type="molecule type" value="Genomic_DNA"/>
</dbReference>
<reference evidence="1" key="1">
    <citation type="submission" date="2023-08" db="EMBL/GenBank/DDBJ databases">
        <authorList>
            <person name="Alioto T."/>
            <person name="Alioto T."/>
            <person name="Gomez Garrido J."/>
        </authorList>
    </citation>
    <scope>NUCLEOTIDE SEQUENCE</scope>
</reference>
<dbReference type="Proteomes" id="UP001162480">
    <property type="component" value="Chromosome 3"/>
</dbReference>
<organism evidence="1 2">
    <name type="scientific">Octopus vulgaris</name>
    <name type="common">Common octopus</name>
    <dbReference type="NCBI Taxonomy" id="6645"/>
    <lineage>
        <taxon>Eukaryota</taxon>
        <taxon>Metazoa</taxon>
        <taxon>Spiralia</taxon>
        <taxon>Lophotrochozoa</taxon>
        <taxon>Mollusca</taxon>
        <taxon>Cephalopoda</taxon>
        <taxon>Coleoidea</taxon>
        <taxon>Octopodiformes</taxon>
        <taxon>Octopoda</taxon>
        <taxon>Incirrata</taxon>
        <taxon>Octopodidae</taxon>
        <taxon>Octopus</taxon>
    </lineage>
</organism>
<sequence>MQNTLSNASYLGSSLSGKEIKFNYKVSGLICLLGVLIDNGKKQDQKNIEIVNFLSQVFISGLWETHHSESHKQIKYYDYCWVNQCVLYNFGSE</sequence>
<evidence type="ECO:0000313" key="1">
    <source>
        <dbReference type="EMBL" id="CAI9719891.1"/>
    </source>
</evidence>
<accession>A0AA36AQV3</accession>
<gene>
    <name evidence="1" type="ORF">OCTVUL_1B023441</name>
</gene>
<evidence type="ECO:0000313" key="2">
    <source>
        <dbReference type="Proteomes" id="UP001162480"/>
    </source>
</evidence>
<protein>
    <submittedName>
        <fullName evidence="1">Uncharacterized protein</fullName>
    </submittedName>
</protein>
<keyword evidence="2" id="KW-1185">Reference proteome</keyword>